<dbReference type="RefSeq" id="WP_019951218.1">
    <property type="nucleotide sequence ID" value="NZ_JBHLVX010000060.1"/>
</dbReference>
<evidence type="ECO:0000256" key="5">
    <source>
        <dbReference type="ARBA" id="ARBA00022679"/>
    </source>
</evidence>
<dbReference type="EMBL" id="JBHLVX010000060">
    <property type="protein sequence ID" value="MFC0269582.1"/>
    <property type="molecule type" value="Genomic_DNA"/>
</dbReference>
<dbReference type="InterPro" id="IPR029063">
    <property type="entry name" value="SAM-dependent_MTases_sf"/>
</dbReference>
<protein>
    <recommendedName>
        <fullName evidence="3">tRNA (guanine(46)-N(7))-methyltransferase</fullName>
        <ecNumber evidence="3">2.1.1.33</ecNumber>
    </recommendedName>
</protein>
<dbReference type="Pfam" id="PF02390">
    <property type="entry name" value="Methyltransf_4"/>
    <property type="match status" value="1"/>
</dbReference>
<name>A0ABV6G7D3_9GAMM</name>
<dbReference type="EC" id="2.1.1.33" evidence="3"/>
<evidence type="ECO:0000256" key="2">
    <source>
        <dbReference type="ARBA" id="ARBA00003015"/>
    </source>
</evidence>
<comment type="catalytic activity">
    <reaction evidence="1">
        <text>guanosine(46) in tRNA + S-adenosyl-L-methionine = N(7)-methylguanosine(46) in tRNA + S-adenosyl-L-homocysteine</text>
        <dbReference type="Rhea" id="RHEA:42708"/>
        <dbReference type="Rhea" id="RHEA-COMP:10188"/>
        <dbReference type="Rhea" id="RHEA-COMP:10189"/>
        <dbReference type="ChEBI" id="CHEBI:57856"/>
        <dbReference type="ChEBI" id="CHEBI:59789"/>
        <dbReference type="ChEBI" id="CHEBI:74269"/>
        <dbReference type="ChEBI" id="CHEBI:74480"/>
        <dbReference type="EC" id="2.1.1.33"/>
    </reaction>
</comment>
<reference evidence="8 9" key="1">
    <citation type="submission" date="2024-09" db="EMBL/GenBank/DDBJ databases">
        <authorList>
            <person name="Sun Q."/>
            <person name="Mori K."/>
        </authorList>
    </citation>
    <scope>NUCLEOTIDE SEQUENCE [LARGE SCALE GENOMIC DNA]</scope>
    <source>
        <strain evidence="8 9">CCM 7415</strain>
    </source>
</reference>
<dbReference type="SUPFAM" id="SSF53335">
    <property type="entry name" value="S-adenosyl-L-methionine-dependent methyltransferases"/>
    <property type="match status" value="1"/>
</dbReference>
<sequence>MYANSREVATAQRDVHPDLAGRVRRALESPWQRPLAAHNREAFAQALDFYRRCGGELILDAGCGTGLSTRQLAQRYPEACVIGIDRSAERLSRQADAAGALPGNALLLRADLVDFWRLALAHDLCPARHFLLYPNPYPKASQLKRRWHAHPVFPVLMALGGELELRSNWRLYVEEFAQALNQVTALAVSVERFEPPQDGIISPFERKYRDSGHALWRLCCRLEGGQWGALRAAARPVENPA</sequence>
<evidence type="ECO:0000256" key="6">
    <source>
        <dbReference type="ARBA" id="ARBA00022691"/>
    </source>
</evidence>
<keyword evidence="9" id="KW-1185">Reference proteome</keyword>
<dbReference type="InterPro" id="IPR003358">
    <property type="entry name" value="tRNA_(Gua-N-7)_MeTrfase_Trmb"/>
</dbReference>
<dbReference type="CDD" id="cd02440">
    <property type="entry name" value="AdoMet_MTases"/>
    <property type="match status" value="1"/>
</dbReference>
<comment type="caution">
    <text evidence="8">The sequence shown here is derived from an EMBL/GenBank/DDBJ whole genome shotgun (WGS) entry which is preliminary data.</text>
</comment>
<dbReference type="PROSITE" id="PS51625">
    <property type="entry name" value="SAM_MT_TRMB"/>
    <property type="match status" value="1"/>
</dbReference>
<evidence type="ECO:0000256" key="1">
    <source>
        <dbReference type="ARBA" id="ARBA00000142"/>
    </source>
</evidence>
<evidence type="ECO:0000313" key="8">
    <source>
        <dbReference type="EMBL" id="MFC0269582.1"/>
    </source>
</evidence>
<dbReference type="Gene3D" id="3.40.50.150">
    <property type="entry name" value="Vaccinia Virus protein VP39"/>
    <property type="match status" value="1"/>
</dbReference>
<keyword evidence="5" id="KW-0808">Transferase</keyword>
<keyword evidence="7" id="KW-0819">tRNA processing</keyword>
<keyword evidence="4" id="KW-0489">Methyltransferase</keyword>
<evidence type="ECO:0000256" key="3">
    <source>
        <dbReference type="ARBA" id="ARBA00011977"/>
    </source>
</evidence>
<keyword evidence="6" id="KW-0949">S-adenosyl-L-methionine</keyword>
<proteinExistence type="predicted"/>
<evidence type="ECO:0000256" key="4">
    <source>
        <dbReference type="ARBA" id="ARBA00022603"/>
    </source>
</evidence>
<comment type="function">
    <text evidence="2">Catalyzes the formation of N(7)-methylguanine at position 46 (m7G46) in tRNA.</text>
</comment>
<dbReference type="Proteomes" id="UP001589814">
    <property type="component" value="Unassembled WGS sequence"/>
</dbReference>
<evidence type="ECO:0000256" key="7">
    <source>
        <dbReference type="ARBA" id="ARBA00022694"/>
    </source>
</evidence>
<accession>A0ABV6G7D3</accession>
<evidence type="ECO:0000313" key="9">
    <source>
        <dbReference type="Proteomes" id="UP001589814"/>
    </source>
</evidence>
<organism evidence="8 9">
    <name type="scientific">Kushneria aurantia</name>
    <dbReference type="NCBI Taxonomy" id="504092"/>
    <lineage>
        <taxon>Bacteria</taxon>
        <taxon>Pseudomonadati</taxon>
        <taxon>Pseudomonadota</taxon>
        <taxon>Gammaproteobacteria</taxon>
        <taxon>Oceanospirillales</taxon>
        <taxon>Halomonadaceae</taxon>
        <taxon>Kushneria</taxon>
    </lineage>
</organism>
<gene>
    <name evidence="8" type="ORF">ACFFHW_16565</name>
</gene>